<reference evidence="1 2" key="1">
    <citation type="journal article" date="2019" name="ISME J.">
        <title>Genome analyses of uncultured TG2/ZB3 bacteria in 'Margulisbacteria' specifically attached to ectosymbiotic spirochetes of protists in the termite gut.</title>
        <authorList>
            <person name="Utami Y.D."/>
            <person name="Kuwahara H."/>
            <person name="Igai K."/>
            <person name="Murakami T."/>
            <person name="Sugaya K."/>
            <person name="Morikawa T."/>
            <person name="Nagura Y."/>
            <person name="Yuki M."/>
            <person name="Deevong P."/>
            <person name="Inoue T."/>
            <person name="Kihara K."/>
            <person name="Lo N."/>
            <person name="Yamada A."/>
            <person name="Ohkuma M."/>
            <person name="Hongoh Y."/>
        </authorList>
    </citation>
    <scope>NUCLEOTIDE SEQUENCE [LARGE SCALE GENOMIC DNA]</scope>
    <source>
        <strain evidence="1">NkOx7-01</strain>
    </source>
</reference>
<comment type="caution">
    <text evidence="1">The sequence shown here is derived from an EMBL/GenBank/DDBJ whole genome shotgun (WGS) entry which is preliminary data.</text>
</comment>
<dbReference type="EMBL" id="BGZN01000075">
    <property type="protein sequence ID" value="GBR74733.1"/>
    <property type="molecule type" value="Genomic_DNA"/>
</dbReference>
<dbReference type="Proteomes" id="UP000269352">
    <property type="component" value="Unassembled WGS sequence"/>
</dbReference>
<name>A0A388TE23_TERA1</name>
<sequence>MLKKILVFIFFLTLAVCGGEYKLDLSTPDAAVKSYYVSKIMWQSTQLWPHKAGYIERYDLRPKQEITSADINVYQKGIPTAKVFYDIYNQDTEKPVILAGDVSIVVEECYYNRSSYDLRVFILRKDGKDWKITNAFLLPKID</sequence>
<gene>
    <name evidence="1" type="ORF">NO1_1860</name>
</gene>
<organism evidence="1 2">
    <name type="scientific">Termititenax aidoneus</name>
    <dbReference type="NCBI Taxonomy" id="2218524"/>
    <lineage>
        <taxon>Bacteria</taxon>
        <taxon>Bacillati</taxon>
        <taxon>Candidatus Margulisiibacteriota</taxon>
        <taxon>Candidatus Termititenacia</taxon>
        <taxon>Candidatus Termititenacales</taxon>
        <taxon>Candidatus Termititenacaceae</taxon>
        <taxon>Candidatus Termititenax</taxon>
    </lineage>
</organism>
<accession>A0A388TE23</accession>
<protein>
    <submittedName>
        <fullName evidence="1">Uncharacterized protein</fullName>
    </submittedName>
</protein>
<proteinExistence type="predicted"/>
<evidence type="ECO:0000313" key="1">
    <source>
        <dbReference type="EMBL" id="GBR74733.1"/>
    </source>
</evidence>
<evidence type="ECO:0000313" key="2">
    <source>
        <dbReference type="Proteomes" id="UP000269352"/>
    </source>
</evidence>
<dbReference type="AlphaFoldDB" id="A0A388TE23"/>
<keyword evidence="2" id="KW-1185">Reference proteome</keyword>